<feature type="domain" description="Replication factor A C-terminal" evidence="2">
    <location>
        <begin position="8"/>
        <end position="119"/>
    </location>
</feature>
<keyword evidence="4" id="KW-1185">Reference proteome</keyword>
<proteinExistence type="predicted"/>
<sequence>MQILRVRFTTKATIIQVSAARGWYYKKCIACNMKVIGESSNLQCADHGPQPTANYGYCFRIIIDDGTTTATVTCFSPEAHTFVPECNEVVNAADNKDNRHLPEILKQLENKTYVFQYRFGKRARPGHPNFSLDVAFKPSAQSLLGLPAPQPATPPSQEILQQTSSNMPTETTKTNPCPLAEGSSHGLNTSSEAPKKTAKRELFAEKEGSDKKPRQE</sequence>
<dbReference type="InterPro" id="IPR012340">
    <property type="entry name" value="NA-bd_OB-fold"/>
</dbReference>
<dbReference type="EMBL" id="BQNB010014091">
    <property type="protein sequence ID" value="GJT23889.1"/>
    <property type="molecule type" value="Genomic_DNA"/>
</dbReference>
<name>A0ABQ5CGA2_9ASTR</name>
<keyword evidence="3" id="KW-0378">Hydrolase</keyword>
<dbReference type="Pfam" id="PF08646">
    <property type="entry name" value="Rep_fac-A_C"/>
    <property type="match status" value="1"/>
</dbReference>
<keyword evidence="3" id="KW-0547">Nucleotide-binding</keyword>
<feature type="compositionally biased region" description="Basic and acidic residues" evidence="1">
    <location>
        <begin position="193"/>
        <end position="216"/>
    </location>
</feature>
<organism evidence="3 4">
    <name type="scientific">Tanacetum coccineum</name>
    <dbReference type="NCBI Taxonomy" id="301880"/>
    <lineage>
        <taxon>Eukaryota</taxon>
        <taxon>Viridiplantae</taxon>
        <taxon>Streptophyta</taxon>
        <taxon>Embryophyta</taxon>
        <taxon>Tracheophyta</taxon>
        <taxon>Spermatophyta</taxon>
        <taxon>Magnoliopsida</taxon>
        <taxon>eudicotyledons</taxon>
        <taxon>Gunneridae</taxon>
        <taxon>Pentapetalae</taxon>
        <taxon>asterids</taxon>
        <taxon>campanulids</taxon>
        <taxon>Asterales</taxon>
        <taxon>Asteraceae</taxon>
        <taxon>Asteroideae</taxon>
        <taxon>Anthemideae</taxon>
        <taxon>Anthemidinae</taxon>
        <taxon>Tanacetum</taxon>
    </lineage>
</organism>
<evidence type="ECO:0000259" key="2">
    <source>
        <dbReference type="Pfam" id="PF08646"/>
    </source>
</evidence>
<dbReference type="PANTHER" id="PTHR47165">
    <property type="entry name" value="OS03G0429900 PROTEIN"/>
    <property type="match status" value="1"/>
</dbReference>
<dbReference type="GO" id="GO:0004386">
    <property type="term" value="F:helicase activity"/>
    <property type="evidence" value="ECO:0007669"/>
    <property type="project" value="UniProtKB-KW"/>
</dbReference>
<feature type="region of interest" description="Disordered" evidence="1">
    <location>
        <begin position="143"/>
        <end position="216"/>
    </location>
</feature>
<keyword evidence="3" id="KW-0067">ATP-binding</keyword>
<gene>
    <name evidence="3" type="ORF">Tco_0893826</name>
</gene>
<evidence type="ECO:0000313" key="3">
    <source>
        <dbReference type="EMBL" id="GJT23889.1"/>
    </source>
</evidence>
<dbReference type="InterPro" id="IPR013955">
    <property type="entry name" value="Rep_factor-A_C"/>
</dbReference>
<accession>A0ABQ5CGA2</accession>
<dbReference type="Gene3D" id="2.40.50.140">
    <property type="entry name" value="Nucleic acid-binding proteins"/>
    <property type="match status" value="1"/>
</dbReference>
<evidence type="ECO:0000256" key="1">
    <source>
        <dbReference type="SAM" id="MobiDB-lite"/>
    </source>
</evidence>
<feature type="compositionally biased region" description="Polar residues" evidence="1">
    <location>
        <begin position="155"/>
        <end position="175"/>
    </location>
</feature>
<dbReference type="PANTHER" id="PTHR47165:SF4">
    <property type="entry name" value="OS03G0429900 PROTEIN"/>
    <property type="match status" value="1"/>
</dbReference>
<comment type="caution">
    <text evidence="3">The sequence shown here is derived from an EMBL/GenBank/DDBJ whole genome shotgun (WGS) entry which is preliminary data.</text>
</comment>
<reference evidence="3" key="2">
    <citation type="submission" date="2022-01" db="EMBL/GenBank/DDBJ databases">
        <authorList>
            <person name="Yamashiro T."/>
            <person name="Shiraishi A."/>
            <person name="Satake H."/>
            <person name="Nakayama K."/>
        </authorList>
    </citation>
    <scope>NUCLEOTIDE SEQUENCE</scope>
</reference>
<reference evidence="3" key="1">
    <citation type="journal article" date="2022" name="Int. J. Mol. Sci.">
        <title>Draft Genome of Tanacetum Coccineum: Genomic Comparison of Closely Related Tanacetum-Family Plants.</title>
        <authorList>
            <person name="Yamashiro T."/>
            <person name="Shiraishi A."/>
            <person name="Nakayama K."/>
            <person name="Satake H."/>
        </authorList>
    </citation>
    <scope>NUCLEOTIDE SEQUENCE</scope>
</reference>
<keyword evidence="3" id="KW-0347">Helicase</keyword>
<dbReference type="Proteomes" id="UP001151760">
    <property type="component" value="Unassembled WGS sequence"/>
</dbReference>
<evidence type="ECO:0000313" key="4">
    <source>
        <dbReference type="Proteomes" id="UP001151760"/>
    </source>
</evidence>
<protein>
    <submittedName>
        <fullName evidence="3">DNA helicase</fullName>
    </submittedName>
</protein>
<dbReference type="SUPFAM" id="SSF50249">
    <property type="entry name" value="Nucleic acid-binding proteins"/>
    <property type="match status" value="1"/>
</dbReference>